<sequence>MNKNLVSFLVFVVGLAVFHNAIFPIFTPKPVGWILNRYV</sequence>
<accession>A0A382DL24</accession>
<gene>
    <name evidence="1" type="ORF">METZ01_LOCUS191255</name>
</gene>
<reference evidence="1" key="1">
    <citation type="submission" date="2018-05" db="EMBL/GenBank/DDBJ databases">
        <authorList>
            <person name="Lanie J.A."/>
            <person name="Ng W.-L."/>
            <person name="Kazmierczak K.M."/>
            <person name="Andrzejewski T.M."/>
            <person name="Davidsen T.M."/>
            <person name="Wayne K.J."/>
            <person name="Tettelin H."/>
            <person name="Glass J.I."/>
            <person name="Rusch D."/>
            <person name="Podicherti R."/>
            <person name="Tsui H.-C.T."/>
            <person name="Winkler M.E."/>
        </authorList>
    </citation>
    <scope>NUCLEOTIDE SEQUENCE</scope>
</reference>
<evidence type="ECO:0000313" key="1">
    <source>
        <dbReference type="EMBL" id="SVB38401.1"/>
    </source>
</evidence>
<feature type="non-terminal residue" evidence="1">
    <location>
        <position position="39"/>
    </location>
</feature>
<dbReference type="EMBL" id="UINC01039632">
    <property type="protein sequence ID" value="SVB38401.1"/>
    <property type="molecule type" value="Genomic_DNA"/>
</dbReference>
<protein>
    <submittedName>
        <fullName evidence="1">Uncharacterized protein</fullName>
    </submittedName>
</protein>
<name>A0A382DL24_9ZZZZ</name>
<proteinExistence type="predicted"/>
<organism evidence="1">
    <name type="scientific">marine metagenome</name>
    <dbReference type="NCBI Taxonomy" id="408172"/>
    <lineage>
        <taxon>unclassified sequences</taxon>
        <taxon>metagenomes</taxon>
        <taxon>ecological metagenomes</taxon>
    </lineage>
</organism>
<dbReference type="AlphaFoldDB" id="A0A382DL24"/>